<keyword evidence="9" id="KW-1185">Reference proteome</keyword>
<evidence type="ECO:0000259" key="7">
    <source>
        <dbReference type="PROSITE" id="PS50885"/>
    </source>
</evidence>
<keyword evidence="6" id="KW-0472">Membrane</keyword>
<dbReference type="RefSeq" id="WP_184148116.1">
    <property type="nucleotide sequence ID" value="NZ_JACHFM010000002.1"/>
</dbReference>
<accession>A0A840SQW6</accession>
<dbReference type="EMBL" id="JACHFM010000002">
    <property type="protein sequence ID" value="MBB5221641.1"/>
    <property type="molecule type" value="Genomic_DNA"/>
</dbReference>
<dbReference type="PANTHER" id="PTHR24421">
    <property type="entry name" value="NITRATE/NITRITE SENSOR PROTEIN NARX-RELATED"/>
    <property type="match status" value="1"/>
</dbReference>
<dbReference type="SUPFAM" id="SSF55874">
    <property type="entry name" value="ATPase domain of HSP90 chaperone/DNA topoisomerase II/histidine kinase"/>
    <property type="match status" value="1"/>
</dbReference>
<dbReference type="InterPro" id="IPR003594">
    <property type="entry name" value="HATPase_dom"/>
</dbReference>
<evidence type="ECO:0000313" key="8">
    <source>
        <dbReference type="EMBL" id="MBB5221641.1"/>
    </source>
</evidence>
<evidence type="ECO:0000313" key="9">
    <source>
        <dbReference type="Proteomes" id="UP000549457"/>
    </source>
</evidence>
<dbReference type="InterPro" id="IPR050482">
    <property type="entry name" value="Sensor_HK_TwoCompSys"/>
</dbReference>
<comment type="caution">
    <text evidence="8">The sequence shown here is derived from an EMBL/GenBank/DDBJ whole genome shotgun (WGS) entry which is preliminary data.</text>
</comment>
<keyword evidence="3 8" id="KW-0808">Transferase</keyword>
<keyword evidence="5" id="KW-0902">Two-component regulatory system</keyword>
<keyword evidence="2" id="KW-0597">Phosphoprotein</keyword>
<gene>
    <name evidence="8" type="ORF">HNP73_001577</name>
</gene>
<dbReference type="Gene3D" id="3.30.565.10">
    <property type="entry name" value="Histidine kinase-like ATPase, C-terminal domain"/>
    <property type="match status" value="1"/>
</dbReference>
<dbReference type="InterPro" id="IPR032244">
    <property type="entry name" value="LapD_MoxY_N"/>
</dbReference>
<comment type="subcellular location">
    <subcellularLocation>
        <location evidence="1">Membrane</location>
    </subcellularLocation>
</comment>
<keyword evidence="6" id="KW-1133">Transmembrane helix</keyword>
<dbReference type="InterPro" id="IPR003660">
    <property type="entry name" value="HAMP_dom"/>
</dbReference>
<dbReference type="SMART" id="SM00387">
    <property type="entry name" value="HATPase_c"/>
    <property type="match status" value="1"/>
</dbReference>
<dbReference type="EC" id="2.7.13.3" evidence="8"/>
<dbReference type="GO" id="GO:0046983">
    <property type="term" value="F:protein dimerization activity"/>
    <property type="evidence" value="ECO:0007669"/>
    <property type="project" value="InterPro"/>
</dbReference>
<name>A0A840SQW6_9RHOB</name>
<dbReference type="CDD" id="cd16917">
    <property type="entry name" value="HATPase_UhpB-NarQ-NarX-like"/>
    <property type="match status" value="1"/>
</dbReference>
<dbReference type="SMART" id="SM00304">
    <property type="entry name" value="HAMP"/>
    <property type="match status" value="1"/>
</dbReference>
<dbReference type="Pfam" id="PF00672">
    <property type="entry name" value="HAMP"/>
    <property type="match status" value="1"/>
</dbReference>
<dbReference type="PROSITE" id="PS50885">
    <property type="entry name" value="HAMP"/>
    <property type="match status" value="1"/>
</dbReference>
<sequence length="452" mass="48241">MSRLSLAGRLLLVAAVIGAIDIVLCGIVLLGNARTATAVEVDANLGLARDYVIATVGSLLRGNDPEDVLSILPDTLYQPRHARITVIDAKTGMVHVAGPPSQDEESAPDWFRQLLAPPEKTVILPIRVASDTSGKVIISSDPNDEINEVWEDVRTLAVFGGTAYAATLLALWLVVRRTLRPLARMTEGVERLGSGDYATRIGAVDVPDLALLASQFDHLGAALERTIAEKDDLNRRAVSVADEERKAIARELHDEFGPCLFGLKVEARSILDSSVRDGKSGIAASAQSILAITDQIQRTNQALLSQLRPMELGQLPLSGALEDLADTMSGLGPDIDWTIDIDPDFGSYDDTTELTVYRVAQEALTNALRHSGARRIELVARRDPRRPGVAQIIVSDDGRGLAAGSAPGNGIRGMRERVASIGGRLTIGPSAEGGVRVEAEVPLEGVAMQEAI</sequence>
<dbReference type="CDD" id="cd06225">
    <property type="entry name" value="HAMP"/>
    <property type="match status" value="1"/>
</dbReference>
<dbReference type="AlphaFoldDB" id="A0A840SQW6"/>
<dbReference type="GO" id="GO:0016020">
    <property type="term" value="C:membrane"/>
    <property type="evidence" value="ECO:0007669"/>
    <property type="project" value="UniProtKB-SubCell"/>
</dbReference>
<dbReference type="Pfam" id="PF02518">
    <property type="entry name" value="HATPase_c"/>
    <property type="match status" value="1"/>
</dbReference>
<feature type="domain" description="HAMP" evidence="7">
    <location>
        <begin position="176"/>
        <end position="228"/>
    </location>
</feature>
<feature type="transmembrane region" description="Helical" evidence="6">
    <location>
        <begin position="156"/>
        <end position="175"/>
    </location>
</feature>
<dbReference type="Pfam" id="PF16448">
    <property type="entry name" value="LapD_MoxY_N"/>
    <property type="match status" value="1"/>
</dbReference>
<dbReference type="Gene3D" id="1.20.5.1930">
    <property type="match status" value="1"/>
</dbReference>
<evidence type="ECO:0000256" key="3">
    <source>
        <dbReference type="ARBA" id="ARBA00022679"/>
    </source>
</evidence>
<dbReference type="Proteomes" id="UP000549457">
    <property type="component" value="Unassembled WGS sequence"/>
</dbReference>
<proteinExistence type="predicted"/>
<protein>
    <submittedName>
        <fullName evidence="8">Two-component system sensor histidine kinase UhpB</fullName>
        <ecNumber evidence="8">2.7.13.3</ecNumber>
    </submittedName>
</protein>
<dbReference type="Pfam" id="PF07730">
    <property type="entry name" value="HisKA_3"/>
    <property type="match status" value="1"/>
</dbReference>
<organism evidence="8 9">
    <name type="scientific">Amaricoccus macauensis</name>
    <dbReference type="NCBI Taxonomy" id="57001"/>
    <lineage>
        <taxon>Bacteria</taxon>
        <taxon>Pseudomonadati</taxon>
        <taxon>Pseudomonadota</taxon>
        <taxon>Alphaproteobacteria</taxon>
        <taxon>Rhodobacterales</taxon>
        <taxon>Paracoccaceae</taxon>
        <taxon>Amaricoccus</taxon>
    </lineage>
</organism>
<dbReference type="PANTHER" id="PTHR24421:SF58">
    <property type="entry name" value="SIGNAL TRANSDUCTION HISTIDINE-PROTEIN KINASE_PHOSPHATASE UHPB"/>
    <property type="match status" value="1"/>
</dbReference>
<dbReference type="GO" id="GO:0000155">
    <property type="term" value="F:phosphorelay sensor kinase activity"/>
    <property type="evidence" value="ECO:0007669"/>
    <property type="project" value="InterPro"/>
</dbReference>
<reference evidence="8 9" key="1">
    <citation type="submission" date="2020-08" db="EMBL/GenBank/DDBJ databases">
        <title>Genomic Encyclopedia of Type Strains, Phase IV (KMG-IV): sequencing the most valuable type-strain genomes for metagenomic binning, comparative biology and taxonomic classification.</title>
        <authorList>
            <person name="Goeker M."/>
        </authorList>
    </citation>
    <scope>NUCLEOTIDE SEQUENCE [LARGE SCALE GENOMIC DNA]</scope>
    <source>
        <strain evidence="8 9">DSM 101730</strain>
    </source>
</reference>
<keyword evidence="4 8" id="KW-0418">Kinase</keyword>
<dbReference type="Gene3D" id="6.10.340.10">
    <property type="match status" value="1"/>
</dbReference>
<dbReference type="InterPro" id="IPR011712">
    <property type="entry name" value="Sig_transdc_His_kin_sub3_dim/P"/>
</dbReference>
<evidence type="ECO:0000256" key="5">
    <source>
        <dbReference type="ARBA" id="ARBA00023012"/>
    </source>
</evidence>
<evidence type="ECO:0000256" key="6">
    <source>
        <dbReference type="SAM" id="Phobius"/>
    </source>
</evidence>
<evidence type="ECO:0000256" key="1">
    <source>
        <dbReference type="ARBA" id="ARBA00004370"/>
    </source>
</evidence>
<keyword evidence="6" id="KW-0812">Transmembrane</keyword>
<dbReference type="InterPro" id="IPR036890">
    <property type="entry name" value="HATPase_C_sf"/>
</dbReference>
<evidence type="ECO:0000256" key="4">
    <source>
        <dbReference type="ARBA" id="ARBA00022777"/>
    </source>
</evidence>
<evidence type="ECO:0000256" key="2">
    <source>
        <dbReference type="ARBA" id="ARBA00022553"/>
    </source>
</evidence>